<dbReference type="AlphaFoldDB" id="A0A328FAJ0"/>
<protein>
    <submittedName>
        <fullName evidence="3">RND transporter</fullName>
    </submittedName>
</protein>
<dbReference type="Proteomes" id="UP000293902">
    <property type="component" value="Chromosome"/>
</dbReference>
<feature type="transmembrane region" description="Helical" evidence="1">
    <location>
        <begin position="49"/>
        <end position="67"/>
    </location>
</feature>
<sequence length="74" mass="8667">MLKFLDKIPYSLLIVFTIMMLAAPIVPMPHVVEKILMLSNGTLTRPIDIFDLCFHLFPLILLILKFIKDRRWTP</sequence>
<name>A0A328FAJ0_9BACT</name>
<keyword evidence="1" id="KW-0472">Membrane</keyword>
<keyword evidence="1" id="KW-1133">Transmembrane helix</keyword>
<evidence type="ECO:0000313" key="3">
    <source>
        <dbReference type="EMBL" id="RAM00047.1"/>
    </source>
</evidence>
<evidence type="ECO:0000313" key="5">
    <source>
        <dbReference type="Proteomes" id="UP000293902"/>
    </source>
</evidence>
<reference evidence="2 5" key="2">
    <citation type="submission" date="2019-02" db="EMBL/GenBank/DDBJ databases">
        <title>Complete genome sequence of Desulfobacter hydrogenophilus AcRS1.</title>
        <authorList>
            <person name="Marietou A."/>
            <person name="Lund M.B."/>
            <person name="Marshall I.P.G."/>
            <person name="Schreiber L."/>
            <person name="Jorgensen B."/>
        </authorList>
    </citation>
    <scope>NUCLEOTIDE SEQUENCE [LARGE SCALE GENOMIC DNA]</scope>
    <source>
        <strain evidence="2 5">AcRS1</strain>
    </source>
</reference>
<evidence type="ECO:0000313" key="2">
    <source>
        <dbReference type="EMBL" id="QBH11508.1"/>
    </source>
</evidence>
<feature type="transmembrane region" description="Helical" evidence="1">
    <location>
        <begin position="12"/>
        <end position="29"/>
    </location>
</feature>
<proteinExistence type="predicted"/>
<gene>
    <name evidence="3" type="ORF">DO021_21230</name>
    <name evidence="2" type="ORF">EYB58_00375</name>
</gene>
<keyword evidence="5" id="KW-1185">Reference proteome</keyword>
<reference evidence="3 4" key="1">
    <citation type="submission" date="2018-06" db="EMBL/GenBank/DDBJ databases">
        <title>Complete Genome Sequence of Desulfobacter hydrogenophilus (DSM3380).</title>
        <authorList>
            <person name="Marietou A."/>
            <person name="Schreiber L."/>
            <person name="Marshall I."/>
            <person name="Jorgensen B."/>
        </authorList>
    </citation>
    <scope>NUCLEOTIDE SEQUENCE [LARGE SCALE GENOMIC DNA]</scope>
    <source>
        <strain evidence="3 4">DSM 3380</strain>
    </source>
</reference>
<dbReference type="EMBL" id="CP036313">
    <property type="protein sequence ID" value="QBH11508.1"/>
    <property type="molecule type" value="Genomic_DNA"/>
</dbReference>
<dbReference type="EMBL" id="QLNI01000070">
    <property type="protein sequence ID" value="RAM00047.1"/>
    <property type="molecule type" value="Genomic_DNA"/>
</dbReference>
<organism evidence="3 4">
    <name type="scientific">Desulfobacter hydrogenophilus</name>
    <dbReference type="NCBI Taxonomy" id="2291"/>
    <lineage>
        <taxon>Bacteria</taxon>
        <taxon>Pseudomonadati</taxon>
        <taxon>Thermodesulfobacteriota</taxon>
        <taxon>Desulfobacteria</taxon>
        <taxon>Desulfobacterales</taxon>
        <taxon>Desulfobacteraceae</taxon>
        <taxon>Desulfobacter</taxon>
    </lineage>
</organism>
<evidence type="ECO:0000256" key="1">
    <source>
        <dbReference type="SAM" id="Phobius"/>
    </source>
</evidence>
<evidence type="ECO:0000313" key="4">
    <source>
        <dbReference type="Proteomes" id="UP000248798"/>
    </source>
</evidence>
<dbReference type="OrthoDB" id="1467821at2"/>
<accession>A0A328FAJ0</accession>
<keyword evidence="1" id="KW-0812">Transmembrane</keyword>
<dbReference type="Proteomes" id="UP000248798">
    <property type="component" value="Unassembled WGS sequence"/>
</dbReference>